<name>A0A1Y4LP55_9FIRM</name>
<evidence type="ECO:0000256" key="4">
    <source>
        <dbReference type="ARBA" id="ARBA00023125"/>
    </source>
</evidence>
<dbReference type="PROSITE" id="PS51900">
    <property type="entry name" value="CB"/>
    <property type="match status" value="1"/>
</dbReference>
<dbReference type="InterPro" id="IPR002104">
    <property type="entry name" value="Integrase_catalytic"/>
</dbReference>
<keyword evidence="5" id="KW-0233">DNA recombination</keyword>
<evidence type="ECO:0000313" key="10">
    <source>
        <dbReference type="Proteomes" id="UP000195326"/>
    </source>
</evidence>
<gene>
    <name evidence="9" type="ORF">B5F15_09340</name>
</gene>
<keyword evidence="3" id="KW-0229">DNA integration</keyword>
<evidence type="ECO:0000256" key="5">
    <source>
        <dbReference type="ARBA" id="ARBA00023172"/>
    </source>
</evidence>
<dbReference type="EMBL" id="NFKL01000012">
    <property type="protein sequence ID" value="OUP57650.1"/>
    <property type="molecule type" value="Genomic_DNA"/>
</dbReference>
<proteinExistence type="inferred from homology"/>
<evidence type="ECO:0000256" key="6">
    <source>
        <dbReference type="PROSITE-ProRule" id="PRU01248"/>
    </source>
</evidence>
<dbReference type="PANTHER" id="PTHR30629:SF2">
    <property type="entry name" value="PROPHAGE INTEGRASE INTS-RELATED"/>
    <property type="match status" value="1"/>
</dbReference>
<evidence type="ECO:0000256" key="3">
    <source>
        <dbReference type="ARBA" id="ARBA00022908"/>
    </source>
</evidence>
<dbReference type="GO" id="GO:0006310">
    <property type="term" value="P:DNA recombination"/>
    <property type="evidence" value="ECO:0007669"/>
    <property type="project" value="UniProtKB-KW"/>
</dbReference>
<dbReference type="InterPro" id="IPR050808">
    <property type="entry name" value="Phage_Integrase"/>
</dbReference>
<dbReference type="GO" id="GO:0003677">
    <property type="term" value="F:DNA binding"/>
    <property type="evidence" value="ECO:0007669"/>
    <property type="project" value="UniProtKB-UniRule"/>
</dbReference>
<evidence type="ECO:0000259" key="7">
    <source>
        <dbReference type="PROSITE" id="PS51898"/>
    </source>
</evidence>
<comment type="function">
    <text evidence="1">Site-specific tyrosine recombinase, which acts by catalyzing the cutting and rejoining of the recombining DNA molecules.</text>
</comment>
<dbReference type="Gene3D" id="1.10.443.10">
    <property type="entry name" value="Intergrase catalytic core"/>
    <property type="match status" value="1"/>
</dbReference>
<feature type="domain" description="Core-binding (CB)" evidence="8">
    <location>
        <begin position="124"/>
        <end position="205"/>
    </location>
</feature>
<sequence length="369" mass="41669">MAAPSGHRISSPPACRLPRPCCLVSRWTCPKSSDNAKNPALSPGREKYHAHNRTNILFYQKEPVMSAKENDLPRKNADGYYRKDITFRGRKYAVRSKTLKGLFTKLAEKKRMLEAGMLIPTENTYAADWCVRWLEEYQRPRCGHGQYLNYRANITRHIAPSLGRKRLCDVQPADLQRILNRQSCYSASHASKVRYTLRAIFEQARLEGLILGNPAEHLTLPRPERPGTSHRPITDEEERLILEVARTHRAGLWVKLMLYCGLRPGEAIVLRARDIDLDKRRLSVHAALEAVTGKVKGPKSASGVRTIPIPDLLTDDLRAALPASPDALLFTQSRTVLCTLLRRAFFLPKRKTTGKTDGFGVKSVLLCEV</sequence>
<dbReference type="InterPro" id="IPR004107">
    <property type="entry name" value="Integrase_SAM-like_N"/>
</dbReference>
<dbReference type="InterPro" id="IPR011010">
    <property type="entry name" value="DNA_brk_join_enz"/>
</dbReference>
<dbReference type="Gene3D" id="1.10.150.130">
    <property type="match status" value="1"/>
</dbReference>
<evidence type="ECO:0000313" key="9">
    <source>
        <dbReference type="EMBL" id="OUP57650.1"/>
    </source>
</evidence>
<dbReference type="InterPro" id="IPR013762">
    <property type="entry name" value="Integrase-like_cat_sf"/>
</dbReference>
<protein>
    <recommendedName>
        <fullName evidence="11">Tyr recombinase domain-containing protein</fullName>
    </recommendedName>
</protein>
<dbReference type="InterPro" id="IPR010998">
    <property type="entry name" value="Integrase_recombinase_N"/>
</dbReference>
<comment type="caution">
    <text evidence="9">The sequence shown here is derived from an EMBL/GenBank/DDBJ whole genome shotgun (WGS) entry which is preliminary data.</text>
</comment>
<dbReference type="Proteomes" id="UP000195326">
    <property type="component" value="Unassembled WGS sequence"/>
</dbReference>
<dbReference type="GO" id="GO:0015074">
    <property type="term" value="P:DNA integration"/>
    <property type="evidence" value="ECO:0007669"/>
    <property type="project" value="UniProtKB-KW"/>
</dbReference>
<dbReference type="PROSITE" id="PS51898">
    <property type="entry name" value="TYR_RECOMBINASE"/>
    <property type="match status" value="1"/>
</dbReference>
<organism evidence="9 10">
    <name type="scientific">Butyricicoccus pullicaecorum</name>
    <dbReference type="NCBI Taxonomy" id="501571"/>
    <lineage>
        <taxon>Bacteria</taxon>
        <taxon>Bacillati</taxon>
        <taxon>Bacillota</taxon>
        <taxon>Clostridia</taxon>
        <taxon>Eubacteriales</taxon>
        <taxon>Butyricicoccaceae</taxon>
        <taxon>Butyricicoccus</taxon>
    </lineage>
</organism>
<dbReference type="SUPFAM" id="SSF56349">
    <property type="entry name" value="DNA breaking-rejoining enzymes"/>
    <property type="match status" value="1"/>
</dbReference>
<dbReference type="AlphaFoldDB" id="A0A1Y4LP55"/>
<comment type="similarity">
    <text evidence="2">Belongs to the 'phage' integrase family.</text>
</comment>
<accession>A0A1Y4LP55</accession>
<evidence type="ECO:0008006" key="11">
    <source>
        <dbReference type="Google" id="ProtNLM"/>
    </source>
</evidence>
<dbReference type="InterPro" id="IPR044068">
    <property type="entry name" value="CB"/>
</dbReference>
<evidence type="ECO:0000256" key="2">
    <source>
        <dbReference type="ARBA" id="ARBA00008857"/>
    </source>
</evidence>
<dbReference type="PANTHER" id="PTHR30629">
    <property type="entry name" value="PROPHAGE INTEGRASE"/>
    <property type="match status" value="1"/>
</dbReference>
<keyword evidence="4 6" id="KW-0238">DNA-binding</keyword>
<dbReference type="Pfam" id="PF14659">
    <property type="entry name" value="Phage_int_SAM_3"/>
    <property type="match status" value="1"/>
</dbReference>
<evidence type="ECO:0000259" key="8">
    <source>
        <dbReference type="PROSITE" id="PS51900"/>
    </source>
</evidence>
<evidence type="ECO:0000256" key="1">
    <source>
        <dbReference type="ARBA" id="ARBA00003283"/>
    </source>
</evidence>
<feature type="domain" description="Tyr recombinase" evidence="7">
    <location>
        <begin position="228"/>
        <end position="369"/>
    </location>
</feature>
<reference evidence="10" key="1">
    <citation type="submission" date="2017-04" db="EMBL/GenBank/DDBJ databases">
        <title>Function of individual gut microbiota members based on whole genome sequencing of pure cultures obtained from chicken caecum.</title>
        <authorList>
            <person name="Medvecky M."/>
            <person name="Cejkova D."/>
            <person name="Polansky O."/>
            <person name="Karasova D."/>
            <person name="Kubasova T."/>
            <person name="Cizek A."/>
            <person name="Rychlik I."/>
        </authorList>
    </citation>
    <scope>NUCLEOTIDE SEQUENCE [LARGE SCALE GENOMIC DNA]</scope>
    <source>
        <strain evidence="10">An179</strain>
    </source>
</reference>